<feature type="transmembrane region" description="Helical" evidence="1">
    <location>
        <begin position="729"/>
        <end position="749"/>
    </location>
</feature>
<feature type="transmembrane region" description="Helical" evidence="1">
    <location>
        <begin position="818"/>
        <end position="837"/>
    </location>
</feature>
<keyword evidence="1" id="KW-0812">Transmembrane</keyword>
<dbReference type="InterPro" id="IPR000160">
    <property type="entry name" value="GGDEF_dom"/>
</dbReference>
<evidence type="ECO:0000259" key="3">
    <source>
        <dbReference type="PROSITE" id="PS50887"/>
    </source>
</evidence>
<dbReference type="InterPro" id="IPR029787">
    <property type="entry name" value="Nucleotide_cyclase"/>
</dbReference>
<feature type="transmembrane region" description="Helical" evidence="1">
    <location>
        <begin position="695"/>
        <end position="717"/>
    </location>
</feature>
<feature type="transmembrane region" description="Helical" evidence="1">
    <location>
        <begin position="279"/>
        <end position="297"/>
    </location>
</feature>
<feature type="transmembrane region" description="Helical" evidence="1">
    <location>
        <begin position="843"/>
        <end position="861"/>
    </location>
</feature>
<accession>A0A2K4YFA7</accession>
<evidence type="ECO:0000313" key="5">
    <source>
        <dbReference type="Proteomes" id="UP000236318"/>
    </source>
</evidence>
<dbReference type="Pfam" id="PF00990">
    <property type="entry name" value="GGDEF"/>
    <property type="match status" value="2"/>
</dbReference>
<dbReference type="EMBL" id="FXEG02000004">
    <property type="protein sequence ID" value="SOX55454.1"/>
    <property type="molecule type" value="Genomic_DNA"/>
</dbReference>
<feature type="transmembrane region" description="Helical" evidence="1">
    <location>
        <begin position="303"/>
        <end position="321"/>
    </location>
</feature>
<proteinExistence type="predicted"/>
<dbReference type="OrthoDB" id="23692at2"/>
<dbReference type="PANTHER" id="PTHR44757:SF2">
    <property type="entry name" value="BIOFILM ARCHITECTURE MAINTENANCE PROTEIN MBAA"/>
    <property type="match status" value="1"/>
</dbReference>
<feature type="transmembrane region" description="Helical" evidence="1">
    <location>
        <begin position="53"/>
        <end position="70"/>
    </location>
</feature>
<organism evidence="4 5">
    <name type="scientific">Mycobacterium ahvazicum</name>
    <dbReference type="NCBI Taxonomy" id="1964395"/>
    <lineage>
        <taxon>Bacteria</taxon>
        <taxon>Bacillati</taxon>
        <taxon>Actinomycetota</taxon>
        <taxon>Actinomycetes</taxon>
        <taxon>Mycobacteriales</taxon>
        <taxon>Mycobacteriaceae</taxon>
        <taxon>Mycobacterium</taxon>
        <taxon>Mycobacterium simiae complex</taxon>
    </lineage>
</organism>
<dbReference type="InterPro" id="IPR043128">
    <property type="entry name" value="Rev_trsase/Diguanyl_cyclase"/>
</dbReference>
<feature type="transmembrane region" description="Helical" evidence="1">
    <location>
        <begin position="177"/>
        <end position="198"/>
    </location>
</feature>
<feature type="transmembrane region" description="Helical" evidence="1">
    <location>
        <begin position="113"/>
        <end position="133"/>
    </location>
</feature>
<dbReference type="Pfam" id="PF00563">
    <property type="entry name" value="EAL"/>
    <property type="match status" value="1"/>
</dbReference>
<dbReference type="CDD" id="cd01949">
    <property type="entry name" value="GGDEF"/>
    <property type="match status" value="2"/>
</dbReference>
<feature type="transmembrane region" description="Helical" evidence="1">
    <location>
        <begin position="79"/>
        <end position="101"/>
    </location>
</feature>
<dbReference type="PANTHER" id="PTHR44757">
    <property type="entry name" value="DIGUANYLATE CYCLASE DGCP"/>
    <property type="match status" value="1"/>
</dbReference>
<dbReference type="Proteomes" id="UP000236318">
    <property type="component" value="Unassembled WGS sequence"/>
</dbReference>
<dbReference type="InterPro" id="IPR035919">
    <property type="entry name" value="EAL_sf"/>
</dbReference>
<dbReference type="SMART" id="SM00267">
    <property type="entry name" value="GGDEF"/>
    <property type="match status" value="2"/>
</dbReference>
<name>A0A2K4YFA7_9MYCO</name>
<feature type="transmembrane region" description="Helical" evidence="1">
    <location>
        <begin position="145"/>
        <end position="165"/>
    </location>
</feature>
<feature type="transmembrane region" description="Helical" evidence="1">
    <location>
        <begin position="599"/>
        <end position="621"/>
    </location>
</feature>
<dbReference type="InterPro" id="IPR001633">
    <property type="entry name" value="EAL_dom"/>
</dbReference>
<feature type="transmembrane region" description="Helical" evidence="1">
    <location>
        <begin position="573"/>
        <end position="593"/>
    </location>
</feature>
<dbReference type="SUPFAM" id="SSF55073">
    <property type="entry name" value="Nucleotide cyclase"/>
    <property type="match status" value="2"/>
</dbReference>
<keyword evidence="1" id="KW-0472">Membrane</keyword>
<feature type="transmembrane region" description="Helical" evidence="1">
    <location>
        <begin position="242"/>
        <end position="259"/>
    </location>
</feature>
<evidence type="ECO:0000313" key="4">
    <source>
        <dbReference type="EMBL" id="SOX55454.1"/>
    </source>
</evidence>
<feature type="transmembrane region" description="Helical" evidence="1">
    <location>
        <begin position="12"/>
        <end position="33"/>
    </location>
</feature>
<dbReference type="NCBIfam" id="TIGR00254">
    <property type="entry name" value="GGDEF"/>
    <property type="match status" value="2"/>
</dbReference>
<feature type="transmembrane region" description="Helical" evidence="1">
    <location>
        <begin position="756"/>
        <end position="775"/>
    </location>
</feature>
<dbReference type="SUPFAM" id="SSF141868">
    <property type="entry name" value="EAL domain-like"/>
    <property type="match status" value="1"/>
</dbReference>
<dbReference type="PROSITE" id="PS50883">
    <property type="entry name" value="EAL"/>
    <property type="match status" value="1"/>
</dbReference>
<feature type="domain" description="EAL" evidence="2">
    <location>
        <begin position="1054"/>
        <end position="1307"/>
    </location>
</feature>
<dbReference type="RefSeq" id="WP_096289627.1">
    <property type="nucleotide sequence ID" value="NZ_FXEG02000004.1"/>
</dbReference>
<protein>
    <submittedName>
        <fullName evidence="4">Bifunctional diguanylate cyclase/phosphodiesterase</fullName>
    </submittedName>
</protein>
<gene>
    <name evidence="4" type="ORF">MAAFP003_4146</name>
</gene>
<dbReference type="Gene3D" id="3.30.70.270">
    <property type="match status" value="2"/>
</dbReference>
<dbReference type="Gene3D" id="3.20.20.450">
    <property type="entry name" value="EAL domain"/>
    <property type="match status" value="1"/>
</dbReference>
<evidence type="ECO:0000259" key="2">
    <source>
        <dbReference type="PROSITE" id="PS50883"/>
    </source>
</evidence>
<keyword evidence="1" id="KW-1133">Transmembrane helix</keyword>
<dbReference type="PROSITE" id="PS50887">
    <property type="entry name" value="GGDEF"/>
    <property type="match status" value="2"/>
</dbReference>
<evidence type="ECO:0000256" key="1">
    <source>
        <dbReference type="SAM" id="Phobius"/>
    </source>
</evidence>
<feature type="domain" description="GGDEF" evidence="3">
    <location>
        <begin position="913"/>
        <end position="1045"/>
    </location>
</feature>
<dbReference type="InterPro" id="IPR052155">
    <property type="entry name" value="Biofilm_reg_signaling"/>
</dbReference>
<dbReference type="SMART" id="SM00052">
    <property type="entry name" value="EAL"/>
    <property type="match status" value="1"/>
</dbReference>
<feature type="transmembrane region" description="Helical" evidence="1">
    <location>
        <begin position="210"/>
        <end position="236"/>
    </location>
</feature>
<feature type="transmembrane region" description="Helical" evidence="1">
    <location>
        <begin position="664"/>
        <end position="683"/>
    </location>
</feature>
<feature type="domain" description="GGDEF" evidence="3">
    <location>
        <begin position="367"/>
        <end position="499"/>
    </location>
</feature>
<feature type="transmembrane region" description="Helical" evidence="1">
    <location>
        <begin position="628"/>
        <end position="649"/>
    </location>
</feature>
<dbReference type="CDD" id="cd01948">
    <property type="entry name" value="EAL"/>
    <property type="match status" value="1"/>
</dbReference>
<reference evidence="4" key="1">
    <citation type="submission" date="2018-01" db="EMBL/GenBank/DDBJ databases">
        <authorList>
            <consortium name="Urmite Genomes"/>
        </authorList>
    </citation>
    <scope>NUCLEOTIDE SEQUENCE [LARGE SCALE GENOMIC DNA]</scope>
    <source>
        <strain evidence="4">AFP003</strain>
    </source>
</reference>
<sequence>MKRWTGIPWQRFGLSARLGWLVVAGYGCAGLLIVIADVRNLEGAYATRPVDEIALAGSLLFGSACCLRAARFADGRRRLGWLAMVTAQLGWAIGELIWAFYDVRSQLDHASHPAAAEIVLLLWPFGAMTSLVALSNVSRHSSRRLVLDGLILVTSLLVVSWVFVLEKQLRDTTGSRTATVAQVVNDGILLTTAILMLSRGRPGERPSRSLVAAGIAVISIADITMVFDTGIGSYHVSDLGDLGRVAGLCMITLGALASVNETTQVSASRSEVLSRTLLWLPYLPLALAAVVGFGAIVRAQHGVLTALLGILVGAVLVRQFIALTENQELLSAVAREAFRDSLTGLANRPHFLHRLEDAVAARNEDGAPIAVLCLDLDNFKAVNDGLGHPAGDELLIRVAGRLTAALHDNGLIARLGGDEFAVLLEGSVEESQAAAQDVLEAFSAPIVIDGVPVAVRPSIGFTVATAASTCTVDQLLRHADLAMYTAKREGGHCVRSFVPDIPFSYTFPRSTESAVSAASALPAKLADWVPVSAAVSGASGAPRTAGAHPNTSMPAVAADPPEGPQWGPLPVRITMAFLAIGVITFTATSLAGLNAKDTAFTNILYAALNLLAAMLIGARAYRVAADRLAWWLIALGMASSAVGDFVYLLRVPDGQSPSVADAEYLAFYPFVYLGLLLLVRARLAAVPIPIRLDPLVCGLAMAALGVALRAGPFHAAATRTPDTVLVGLLYPWGDLVLAALAAGMLPVVGWRNEFRWLLLVAGLVGFALADTVYLFETAAGSYRVGTTLDAAWPAASLLVAMASWAPAASVPPALKRGFGSYAVPVACTAVALSVIILDENSRLATALAALSLVTAAVRFSLTLRDVSMMAESYKHAMTDELTTLPNRRSLATALTSMSDSPSAELDPALKTPSRKALLLVKLYEIDEISDSLGRHFGAELLRHIADRLATTVRREDLLARVTDDEFAILLTEGSDLTGARAQAGRLLESLSEPFALDAITVRVDARIAIALCPDHCEHPQDLLSRAEAAMPHAKSALGKIAVYDSAFELHRDTDPNLVEELRAALFEGEEPTLYYQPKINTSDGSVHSVEALLRWDHPTRGVLLPEEFLPAAERAGLMRKIADRTLKLALSQIQYWREKGVTSSVAVNLATTNLLDLELVGSIERLLWARGLPADALIVEITESALVDSARSRNTVAELQRLGVRVSLDDYGTGWSSLARLQDVSVDELKLDRIFVARLAQDARSVAIVRSTVALADSLGADLVAEGVEDEVTLSALQRFGCTITQGFVHTPPLPPAELEEWISHNVPQQNPRTSEQAGVAD</sequence>
<keyword evidence="5" id="KW-1185">Reference proteome</keyword>
<dbReference type="PROSITE" id="PS51257">
    <property type="entry name" value="PROKAR_LIPOPROTEIN"/>
    <property type="match status" value="1"/>
</dbReference>
<comment type="caution">
    <text evidence="4">The sequence shown here is derived from an EMBL/GenBank/DDBJ whole genome shotgun (WGS) entry which is preliminary data.</text>
</comment>